<dbReference type="InParanoid" id="A3LSH3"/>
<name>A3LSH3_PICST</name>
<dbReference type="RefSeq" id="XP_001383596.2">
    <property type="nucleotide sequence ID" value="XM_001383559.1"/>
</dbReference>
<keyword evidence="3" id="KW-1185">Reference proteome</keyword>
<dbReference type="FunCoup" id="A3LSH3">
    <property type="interactions" value="38"/>
</dbReference>
<dbReference type="Proteomes" id="UP000002258">
    <property type="component" value="Chromosome 3"/>
</dbReference>
<dbReference type="GeneID" id="4837699"/>
<feature type="transmembrane region" description="Helical" evidence="1">
    <location>
        <begin position="105"/>
        <end position="125"/>
    </location>
</feature>
<dbReference type="PANTHER" id="PTHR34292:SF2">
    <property type="entry name" value="OUTER SPORE WALL PROTEIN LDS1"/>
    <property type="match status" value="1"/>
</dbReference>
<keyword evidence="1" id="KW-1133">Transmembrane helix</keyword>
<dbReference type="PANTHER" id="PTHR34292">
    <property type="entry name" value="OUTER SPORE WALL PROTEIN LDS1"/>
    <property type="match status" value="1"/>
</dbReference>
<accession>A3LSH3</accession>
<evidence type="ECO:0000313" key="3">
    <source>
        <dbReference type="Proteomes" id="UP000002258"/>
    </source>
</evidence>
<feature type="transmembrane region" description="Helical" evidence="1">
    <location>
        <begin position="20"/>
        <end position="44"/>
    </location>
</feature>
<dbReference type="OrthoDB" id="10012223at2759"/>
<dbReference type="GO" id="GO:0005811">
    <property type="term" value="C:lipid droplet"/>
    <property type="evidence" value="ECO:0007669"/>
    <property type="project" value="TreeGrafter"/>
</dbReference>
<dbReference type="eggNOG" id="ENOG502QVX4">
    <property type="taxonomic scope" value="Eukaryota"/>
</dbReference>
<feature type="non-terminal residue" evidence="2">
    <location>
        <position position="1"/>
    </location>
</feature>
<feature type="transmembrane region" description="Helical" evidence="1">
    <location>
        <begin position="173"/>
        <end position="191"/>
    </location>
</feature>
<protein>
    <submittedName>
        <fullName evidence="2">Uncharacterized protein</fullName>
    </submittedName>
</protein>
<dbReference type="GO" id="GO:0005628">
    <property type="term" value="C:prospore membrane"/>
    <property type="evidence" value="ECO:0007669"/>
    <property type="project" value="TreeGrafter"/>
</dbReference>
<keyword evidence="1" id="KW-0812">Transmembrane</keyword>
<dbReference type="STRING" id="322104.A3LSH3"/>
<dbReference type="KEGG" id="pic:PICST_43245"/>
<dbReference type="HOGENOM" id="CLU_062645_3_0_1"/>
<sequence length="215" mass="24022">FLLLYPISALIQVLMTGPMGLFTAWISVLQQSALVSAFVVTILLMPEVQRIAFDAVLSNEFADDVVLLGKLRRIVKVPFLVKCGKLLWALPNMLAFPYIIAKAILLMFVGSIPFVGTIIVVLIQAPSKGLQAHARYFVLKGFDKRQIRAIYRGNTGAYMGFGIAATLLEQIPFLSIFFMFTNTIGGALWVVNIEQKRKKETQELKEKENAEQILQ</sequence>
<reference evidence="2 3" key="1">
    <citation type="journal article" date="2007" name="Nat. Biotechnol.">
        <title>Genome sequence of the lignocellulose-bioconverting and xylose-fermenting yeast Pichia stipitis.</title>
        <authorList>
            <person name="Jeffries T.W."/>
            <person name="Grigoriev I.V."/>
            <person name="Grimwood J."/>
            <person name="Laplaza J.M."/>
            <person name="Aerts A."/>
            <person name="Salamov A."/>
            <person name="Schmutz J."/>
            <person name="Lindquist E."/>
            <person name="Dehal P."/>
            <person name="Shapiro H."/>
            <person name="Jin Y.S."/>
            <person name="Passoth V."/>
            <person name="Richardson P.M."/>
        </authorList>
    </citation>
    <scope>NUCLEOTIDE SEQUENCE [LARGE SCALE GENOMIC DNA]</scope>
    <source>
        <strain evidence="3">ATCC 58785 / CBS 6054 / NBRC 10063 / NRRL Y-11545</strain>
    </source>
</reference>
<organism evidence="2 3">
    <name type="scientific">Scheffersomyces stipitis (strain ATCC 58785 / CBS 6054 / NBRC 10063 / NRRL Y-11545)</name>
    <name type="common">Yeast</name>
    <name type="synonym">Pichia stipitis</name>
    <dbReference type="NCBI Taxonomy" id="322104"/>
    <lineage>
        <taxon>Eukaryota</taxon>
        <taxon>Fungi</taxon>
        <taxon>Dikarya</taxon>
        <taxon>Ascomycota</taxon>
        <taxon>Saccharomycotina</taxon>
        <taxon>Pichiomycetes</taxon>
        <taxon>Debaryomycetaceae</taxon>
        <taxon>Scheffersomyces</taxon>
    </lineage>
</organism>
<dbReference type="GO" id="GO:0005619">
    <property type="term" value="C:ascospore wall"/>
    <property type="evidence" value="ECO:0007669"/>
    <property type="project" value="TreeGrafter"/>
</dbReference>
<dbReference type="InterPro" id="IPR052786">
    <property type="entry name" value="Spore_wall_assembly"/>
</dbReference>
<evidence type="ECO:0000256" key="1">
    <source>
        <dbReference type="SAM" id="Phobius"/>
    </source>
</evidence>
<dbReference type="AlphaFoldDB" id="A3LSH3"/>
<dbReference type="EMBL" id="CP000497">
    <property type="protein sequence ID" value="ABN65567.2"/>
    <property type="molecule type" value="Genomic_DNA"/>
</dbReference>
<gene>
    <name evidence="2" type="ORF">PICST_43245</name>
</gene>
<evidence type="ECO:0000313" key="2">
    <source>
        <dbReference type="EMBL" id="ABN65567.2"/>
    </source>
</evidence>
<dbReference type="OMA" id="IFFMFTN"/>
<keyword evidence="1" id="KW-0472">Membrane</keyword>
<proteinExistence type="predicted"/>